<dbReference type="AlphaFoldDB" id="A0A7K0KE00"/>
<evidence type="ECO:0000313" key="4">
    <source>
        <dbReference type="EMBL" id="MST84156.1"/>
    </source>
</evidence>
<feature type="domain" description="SAF" evidence="3">
    <location>
        <begin position="11"/>
        <end position="82"/>
    </location>
</feature>
<organism evidence="4 5">
    <name type="scientific">Hallella mizrahii</name>
    <dbReference type="NCBI Taxonomy" id="2606637"/>
    <lineage>
        <taxon>Bacteria</taxon>
        <taxon>Pseudomonadati</taxon>
        <taxon>Bacteroidota</taxon>
        <taxon>Bacteroidia</taxon>
        <taxon>Bacteroidales</taxon>
        <taxon>Prevotellaceae</taxon>
        <taxon>Hallella</taxon>
    </lineage>
</organism>
<dbReference type="EMBL" id="VUNG01000010">
    <property type="protein sequence ID" value="MST84156.1"/>
    <property type="molecule type" value="Genomic_DNA"/>
</dbReference>
<dbReference type="InterPro" id="IPR007392">
    <property type="entry name" value="GD_AH_second"/>
</dbReference>
<dbReference type="InterPro" id="IPR052172">
    <property type="entry name" value="UxaA_altronate/galactarate_dh"/>
</dbReference>
<protein>
    <submittedName>
        <fullName evidence="4">Altronate dehydratase</fullName>
    </submittedName>
</protein>
<keyword evidence="2" id="KW-0456">Lyase</keyword>
<comment type="similarity">
    <text evidence="1">Belongs to the UxaA family.</text>
</comment>
<dbReference type="Proteomes" id="UP000438914">
    <property type="component" value="Unassembled WGS sequence"/>
</dbReference>
<reference evidence="4 5" key="1">
    <citation type="submission" date="2019-08" db="EMBL/GenBank/DDBJ databases">
        <title>In-depth cultivation of the pig gut microbiome towards novel bacterial diversity and tailored functional studies.</title>
        <authorList>
            <person name="Wylensek D."/>
            <person name="Hitch T.C.A."/>
            <person name="Clavel T."/>
        </authorList>
    </citation>
    <scope>NUCLEOTIDE SEQUENCE [LARGE SCALE GENOMIC DNA]</scope>
    <source>
        <strain evidence="4 5">LKV-178-WT-2A</strain>
    </source>
</reference>
<dbReference type="InterPro" id="IPR044144">
    <property type="entry name" value="SAF_UxaA/GarD"/>
</dbReference>
<dbReference type="Pfam" id="PF20629">
    <property type="entry name" value="GD_AH_C"/>
    <property type="match status" value="1"/>
</dbReference>
<dbReference type="SMART" id="SM00858">
    <property type="entry name" value="SAF"/>
    <property type="match status" value="1"/>
</dbReference>
<dbReference type="GO" id="GO:0019698">
    <property type="term" value="P:D-galacturonate catabolic process"/>
    <property type="evidence" value="ECO:0007669"/>
    <property type="project" value="TreeGrafter"/>
</dbReference>
<evidence type="ECO:0000313" key="5">
    <source>
        <dbReference type="Proteomes" id="UP000438914"/>
    </source>
</evidence>
<dbReference type="InterPro" id="IPR013974">
    <property type="entry name" value="SAF"/>
</dbReference>
<dbReference type="GO" id="GO:0016829">
    <property type="term" value="F:lyase activity"/>
    <property type="evidence" value="ECO:0007669"/>
    <property type="project" value="UniProtKB-KW"/>
</dbReference>
<dbReference type="InterPro" id="IPR048332">
    <property type="entry name" value="GD_AH_C"/>
</dbReference>
<dbReference type="Pfam" id="PF08666">
    <property type="entry name" value="SAF"/>
    <property type="match status" value="1"/>
</dbReference>
<dbReference type="Pfam" id="PF04295">
    <property type="entry name" value="GD_AH_second"/>
    <property type="match status" value="1"/>
</dbReference>
<accession>A0A7K0KE00</accession>
<comment type="caution">
    <text evidence="4">The sequence shown here is derived from an EMBL/GenBank/DDBJ whole genome shotgun (WGS) entry which is preliminary data.</text>
</comment>
<evidence type="ECO:0000259" key="3">
    <source>
        <dbReference type="SMART" id="SM00858"/>
    </source>
</evidence>
<dbReference type="PANTHER" id="PTHR30536">
    <property type="entry name" value="ALTRONATE/GALACTARATE DEHYDRATASE"/>
    <property type="match status" value="1"/>
</dbReference>
<dbReference type="PANTHER" id="PTHR30536:SF5">
    <property type="entry name" value="ALTRONATE DEHYDRATASE"/>
    <property type="match status" value="1"/>
</dbReference>
<keyword evidence="5" id="KW-1185">Reference proteome</keyword>
<proteinExistence type="inferred from homology"/>
<dbReference type="Gene3D" id="2.30.130.110">
    <property type="match status" value="1"/>
</dbReference>
<dbReference type="CDD" id="cd11613">
    <property type="entry name" value="SAF_AH_GD"/>
    <property type="match status" value="1"/>
</dbReference>
<sequence>MKQAIKINPTDNVAVAIKAMKAGDIVDIDGSALKLVTDVVPGHKIALHDIKTGEMIVKYGFPIGHAIHDIAKGALLDDHDIKTNLSGELNYDNIHIQPQKKTTPHPDASFQGYRRSNGLVGVRNELWVIPTVGCVNGIAQNIVEEVKAQTNNGEGVDAIVAFPHNYGCSQLGEDNENTRHILRDLVLHPNAGGVLIVGLGCENNQPHEFVKLLGDYGHDRIKLLVCQEVEGNEVETGTEMLMELYDKARNDQRTAIPASELRIGLKCGGSDGFSGITANPLVGAFSDWLCNEQGGTTVLTEVPEMFGAETLLMQRCINEQVLDDTKHLINNFKHYFLSHGQPVGENPSPGNKAGGISTLEDKALGCTQKSGSSPVYGVLGYGERLQGHGLHLLSAPGNDLVAATALAAAGCHIVLFTTGRGTPFATAVPTLKVSTNTSLYKRKGNWIDFNAGSIVEDKSITDLLPDFIQTVLDVASGKKVKAERNGIHGFAIFKNGVTL</sequence>
<gene>
    <name evidence="4" type="ORF">FYJ73_05665</name>
</gene>
<evidence type="ECO:0000256" key="1">
    <source>
        <dbReference type="ARBA" id="ARBA00010986"/>
    </source>
</evidence>
<dbReference type="RefSeq" id="WP_154533741.1">
    <property type="nucleotide sequence ID" value="NZ_VUNG01000010.1"/>
</dbReference>
<evidence type="ECO:0000256" key="2">
    <source>
        <dbReference type="ARBA" id="ARBA00023239"/>
    </source>
</evidence>
<name>A0A7K0KE00_9BACT</name>